<name>A0A6P5S0Y5_PRUAV</name>
<gene>
    <name evidence="2" type="primary">LOC110752785</name>
</gene>
<proteinExistence type="predicted"/>
<sequence>MDALRHSNQVPILYQVSADIETVHRADNGQTNNDKSKPVMTAYKVITNDAPYWGSGYRIEHTLLLELGRPTLVKSMEDFDQGLLPESKDIYSGQRAQLST</sequence>
<evidence type="ECO:0000313" key="1">
    <source>
        <dbReference type="Proteomes" id="UP000515124"/>
    </source>
</evidence>
<dbReference type="Gramene" id="Pav_sc0000323.1_g1010.1.mk:mrna">
    <property type="protein sequence ID" value="Pav_sc0000323.1_g1010.1.mk:mrna"/>
    <property type="gene ID" value="Pav_sc0000323.1_g1010.1.mk"/>
</dbReference>
<dbReference type="AlphaFoldDB" id="A0A6P5S0Y5"/>
<protein>
    <submittedName>
        <fullName evidence="2">Uncharacterized protein LOC110752785 isoform X1</fullName>
    </submittedName>
</protein>
<organism evidence="1 2">
    <name type="scientific">Prunus avium</name>
    <name type="common">Cherry</name>
    <name type="synonym">Cerasus avium</name>
    <dbReference type="NCBI Taxonomy" id="42229"/>
    <lineage>
        <taxon>Eukaryota</taxon>
        <taxon>Viridiplantae</taxon>
        <taxon>Streptophyta</taxon>
        <taxon>Embryophyta</taxon>
        <taxon>Tracheophyta</taxon>
        <taxon>Spermatophyta</taxon>
        <taxon>Magnoliopsida</taxon>
        <taxon>eudicotyledons</taxon>
        <taxon>Gunneridae</taxon>
        <taxon>Pentapetalae</taxon>
        <taxon>rosids</taxon>
        <taxon>fabids</taxon>
        <taxon>Rosales</taxon>
        <taxon>Rosaceae</taxon>
        <taxon>Amygdaloideae</taxon>
        <taxon>Amygdaleae</taxon>
        <taxon>Prunus</taxon>
    </lineage>
</organism>
<evidence type="ECO:0000313" key="2">
    <source>
        <dbReference type="RefSeq" id="XP_021809204.1"/>
    </source>
</evidence>
<dbReference type="Proteomes" id="UP000515124">
    <property type="component" value="Unplaced"/>
</dbReference>
<keyword evidence="1" id="KW-1185">Reference proteome</keyword>
<accession>A0A6P5S0Y5</accession>
<reference evidence="2" key="1">
    <citation type="submission" date="2025-08" db="UniProtKB">
        <authorList>
            <consortium name="RefSeq"/>
        </authorList>
    </citation>
    <scope>IDENTIFICATION</scope>
</reference>
<dbReference type="KEGG" id="pavi:110752785"/>
<dbReference type="RefSeq" id="XP_021809204.1">
    <property type="nucleotide sequence ID" value="XM_021953512.1"/>
</dbReference>
<dbReference type="SUPFAM" id="SSF55961">
    <property type="entry name" value="Bet v1-like"/>
    <property type="match status" value="1"/>
</dbReference>
<dbReference type="GeneID" id="110752785"/>